<dbReference type="InterPro" id="IPR050965">
    <property type="entry name" value="UPF0336/Enoyl-CoA_hydratase"/>
</dbReference>
<dbReference type="Pfam" id="PF01575">
    <property type="entry name" value="MaoC_dehydratas"/>
    <property type="match status" value="1"/>
</dbReference>
<dbReference type="EMBL" id="LOPV01000039">
    <property type="protein sequence ID" value="KTG30631.1"/>
    <property type="molecule type" value="Genomic_DNA"/>
</dbReference>
<proteinExistence type="predicted"/>
<reference evidence="2 3" key="1">
    <citation type="submission" date="2015-12" db="EMBL/GenBank/DDBJ databases">
        <title>Haloferax profundi sp. nov. isolated from the Discovery deep brine-seawater interface in the Red Sea.</title>
        <authorList>
            <person name="Zhang G."/>
            <person name="Stingl U."/>
            <person name="Rashid M."/>
        </authorList>
    </citation>
    <scope>NUCLEOTIDE SEQUENCE [LARGE SCALE GENOMIC DNA]</scope>
    <source>
        <strain evidence="2 3">SB29</strain>
    </source>
</reference>
<dbReference type="PANTHER" id="PTHR43437:SF3">
    <property type="entry name" value="HYDROXYACYL-THIOESTER DEHYDRATASE TYPE 2, MITOCHONDRIAL"/>
    <property type="match status" value="1"/>
</dbReference>
<dbReference type="InterPro" id="IPR029069">
    <property type="entry name" value="HotDog_dom_sf"/>
</dbReference>
<dbReference type="GO" id="GO:0019171">
    <property type="term" value="F:(3R)-hydroxyacyl-[acyl-carrier-protein] dehydratase activity"/>
    <property type="evidence" value="ECO:0007669"/>
    <property type="project" value="TreeGrafter"/>
</dbReference>
<dbReference type="Proteomes" id="UP000053157">
    <property type="component" value="Unassembled WGS sequence"/>
</dbReference>
<evidence type="ECO:0000313" key="3">
    <source>
        <dbReference type="Proteomes" id="UP000053157"/>
    </source>
</evidence>
<dbReference type="RefSeq" id="WP_058570866.1">
    <property type="nucleotide sequence ID" value="NZ_LOPV01000039.1"/>
</dbReference>
<organism evidence="2 3">
    <name type="scientific">Haloferax profundi</name>
    <dbReference type="NCBI Taxonomy" id="1544718"/>
    <lineage>
        <taxon>Archaea</taxon>
        <taxon>Methanobacteriati</taxon>
        <taxon>Methanobacteriota</taxon>
        <taxon>Stenosarchaea group</taxon>
        <taxon>Halobacteria</taxon>
        <taxon>Halobacteriales</taxon>
        <taxon>Haloferacaceae</taxon>
        <taxon>Haloferax</taxon>
    </lineage>
</organism>
<evidence type="ECO:0000313" key="2">
    <source>
        <dbReference type="EMBL" id="KTG30631.1"/>
    </source>
</evidence>
<name>A0A0W1SVZ7_9EURY</name>
<protein>
    <submittedName>
        <fullName evidence="2">Dehydratase</fullName>
    </submittedName>
</protein>
<sequence length="130" mass="14372">MSTPDVPTEGETLVRERTFTTAEVEAFAVLSGDEQPIHTDPDEDGRLVVHGLLTATLPTQIGGDLEVLARSMEFEFLAPVYTGETIRCEVTPTTVDAREDRYDVETDIVCRKVDDDSVVLRGGFEGLIWK</sequence>
<dbReference type="InterPro" id="IPR002539">
    <property type="entry name" value="MaoC-like_dom"/>
</dbReference>
<feature type="domain" description="MaoC-like" evidence="1">
    <location>
        <begin position="14"/>
        <end position="107"/>
    </location>
</feature>
<accession>A0A0W1SVZ7</accession>
<gene>
    <name evidence="2" type="ORF">AUR66_07115</name>
</gene>
<dbReference type="OrthoDB" id="167740at2157"/>
<dbReference type="GO" id="GO:0006633">
    <property type="term" value="P:fatty acid biosynthetic process"/>
    <property type="evidence" value="ECO:0007669"/>
    <property type="project" value="TreeGrafter"/>
</dbReference>
<evidence type="ECO:0000259" key="1">
    <source>
        <dbReference type="Pfam" id="PF01575"/>
    </source>
</evidence>
<comment type="caution">
    <text evidence="2">The sequence shown here is derived from an EMBL/GenBank/DDBJ whole genome shotgun (WGS) entry which is preliminary data.</text>
</comment>
<dbReference type="SUPFAM" id="SSF54637">
    <property type="entry name" value="Thioesterase/thiol ester dehydrase-isomerase"/>
    <property type="match status" value="1"/>
</dbReference>
<keyword evidence="3" id="KW-1185">Reference proteome</keyword>
<dbReference type="PANTHER" id="PTHR43437">
    <property type="entry name" value="HYDROXYACYL-THIOESTER DEHYDRATASE TYPE 2, MITOCHONDRIAL-RELATED"/>
    <property type="match status" value="1"/>
</dbReference>
<dbReference type="Gene3D" id="3.10.129.10">
    <property type="entry name" value="Hotdog Thioesterase"/>
    <property type="match status" value="1"/>
</dbReference>
<dbReference type="AlphaFoldDB" id="A0A0W1SVZ7"/>